<accession>A0A2H0VGK6</accession>
<gene>
    <name evidence="3" type="ORF">COT89_00620</name>
</gene>
<feature type="region of interest" description="Disordered" evidence="1">
    <location>
        <begin position="389"/>
        <end position="419"/>
    </location>
</feature>
<organism evidence="3 4">
    <name type="scientific">Candidatus Colwellbacteria bacterium CG10_big_fil_rev_8_21_14_0_10_42_22</name>
    <dbReference type="NCBI Taxonomy" id="1974540"/>
    <lineage>
        <taxon>Bacteria</taxon>
        <taxon>Candidatus Colwelliibacteriota</taxon>
    </lineage>
</organism>
<dbReference type="AlphaFoldDB" id="A0A2H0VGK6"/>
<name>A0A2H0VGK6_9BACT</name>
<evidence type="ECO:0000256" key="1">
    <source>
        <dbReference type="SAM" id="MobiDB-lite"/>
    </source>
</evidence>
<comment type="caution">
    <text evidence="3">The sequence shown here is derived from an EMBL/GenBank/DDBJ whole genome shotgun (WGS) entry which is preliminary data.</text>
</comment>
<evidence type="ECO:0008006" key="5">
    <source>
        <dbReference type="Google" id="ProtNLM"/>
    </source>
</evidence>
<dbReference type="EMBL" id="PFAH01000002">
    <property type="protein sequence ID" value="PIR98203.1"/>
    <property type="molecule type" value="Genomic_DNA"/>
</dbReference>
<dbReference type="Proteomes" id="UP000231466">
    <property type="component" value="Unassembled WGS sequence"/>
</dbReference>
<feature type="compositionally biased region" description="Polar residues" evidence="1">
    <location>
        <begin position="397"/>
        <end position="409"/>
    </location>
</feature>
<feature type="region of interest" description="Disordered" evidence="1">
    <location>
        <begin position="39"/>
        <end position="59"/>
    </location>
</feature>
<evidence type="ECO:0000313" key="3">
    <source>
        <dbReference type="EMBL" id="PIR98203.1"/>
    </source>
</evidence>
<feature type="region of interest" description="Disordered" evidence="1">
    <location>
        <begin position="271"/>
        <end position="314"/>
    </location>
</feature>
<keyword evidence="2" id="KW-0472">Membrane</keyword>
<feature type="compositionally biased region" description="Low complexity" evidence="1">
    <location>
        <begin position="288"/>
        <end position="314"/>
    </location>
</feature>
<evidence type="ECO:0000313" key="4">
    <source>
        <dbReference type="Proteomes" id="UP000231466"/>
    </source>
</evidence>
<proteinExistence type="predicted"/>
<feature type="compositionally biased region" description="Gly residues" evidence="1">
    <location>
        <begin position="410"/>
        <end position="419"/>
    </location>
</feature>
<evidence type="ECO:0000256" key="2">
    <source>
        <dbReference type="SAM" id="Phobius"/>
    </source>
</evidence>
<feature type="transmembrane region" description="Helical" evidence="2">
    <location>
        <begin position="132"/>
        <end position="155"/>
    </location>
</feature>
<keyword evidence="2" id="KW-0812">Transmembrane</keyword>
<protein>
    <recommendedName>
        <fullName evidence="5">HYR domain-containing protein</fullName>
    </recommendedName>
</protein>
<sequence length="419" mass="44772">MLALPREEGLMLCNGNRKDGAHCGNRIRVGTNPPYCYHHKRQAPRKKGNKMSKDKSARRRINAVETAVSDIRADVARIPGETANAITNAFGRLWGQVQAADQAVEDRLRRDLDRERDERLRGEAHGRNGRRFLAGLGAVAILIATIGTVLALAIAGRNAGDISAVDDRIDGVVTSIANLRSDFERFTLDFGPRVGALKADVAGNDQEIANLRGWLSEKLGYIQGDIDRVYALIDAHLLDHPGAWEADEFRLMVLGVLNECGIPCRTCEVPSSTAPYEPPTTRGGGGSTTTTEGSTTTEVPTTTEPTTTTTPNVGPEIISISATLGETNCEGFAEVVFGANVSDPDGVRSVVFSLANGPYYLGRHTVTVTATDNLGASTSRSYRFNVPEVENPEACSGQPTIPTESSATTEGGGSQPTIP</sequence>
<keyword evidence="2" id="KW-1133">Transmembrane helix</keyword>
<reference evidence="4" key="1">
    <citation type="submission" date="2017-09" db="EMBL/GenBank/DDBJ databases">
        <title>Depth-based differentiation of microbial function through sediment-hosted aquifers and enrichment of novel symbionts in the deep terrestrial subsurface.</title>
        <authorList>
            <person name="Probst A.J."/>
            <person name="Ladd B."/>
            <person name="Jarett J.K."/>
            <person name="Geller-Mcgrath D.E."/>
            <person name="Sieber C.M.K."/>
            <person name="Emerson J.B."/>
            <person name="Anantharaman K."/>
            <person name="Thomas B.C."/>
            <person name="Malmstrom R."/>
            <person name="Stieglmeier M."/>
            <person name="Klingl A."/>
            <person name="Woyke T."/>
            <person name="Ryan C.M."/>
            <person name="Banfield J.F."/>
        </authorList>
    </citation>
    <scope>NUCLEOTIDE SEQUENCE [LARGE SCALE GENOMIC DNA]</scope>
</reference>